<protein>
    <submittedName>
        <fullName evidence="1">Uncharacterized protein</fullName>
    </submittedName>
</protein>
<comment type="caution">
    <text evidence="1">The sequence shown here is derived from an EMBL/GenBank/DDBJ whole genome shotgun (WGS) entry which is preliminary data.</text>
</comment>
<evidence type="ECO:0000313" key="1">
    <source>
        <dbReference type="EMBL" id="TCD25528.1"/>
    </source>
</evidence>
<dbReference type="EMBL" id="SJSO01000013">
    <property type="protein sequence ID" value="TCD25528.1"/>
    <property type="molecule type" value="Genomic_DNA"/>
</dbReference>
<dbReference type="Pfam" id="PF06475">
    <property type="entry name" value="Glycolipid_bind"/>
    <property type="match status" value="1"/>
</dbReference>
<accession>A0A4V2MQQ7</accession>
<evidence type="ECO:0000313" key="2">
    <source>
        <dbReference type="Proteomes" id="UP000293925"/>
    </source>
</evidence>
<dbReference type="AlphaFoldDB" id="A0A4V2MQQ7"/>
<name>A0A4V2MQQ7_9SPHI</name>
<gene>
    <name evidence="1" type="ORF">EZ456_15990</name>
</gene>
<organism evidence="1 2">
    <name type="scientific">Pedobacter psychrodurus</name>
    <dbReference type="NCBI Taxonomy" id="2530456"/>
    <lineage>
        <taxon>Bacteria</taxon>
        <taxon>Pseudomonadati</taxon>
        <taxon>Bacteroidota</taxon>
        <taxon>Sphingobacteriia</taxon>
        <taxon>Sphingobacteriales</taxon>
        <taxon>Sphingobacteriaceae</taxon>
        <taxon>Pedobacter</taxon>
    </lineage>
</organism>
<reference evidence="1 2" key="1">
    <citation type="submission" date="2019-02" db="EMBL/GenBank/DDBJ databases">
        <title>Pedobacter sp. RP-3-21 sp. nov., isolated from Arctic soil.</title>
        <authorList>
            <person name="Dahal R.H."/>
        </authorList>
    </citation>
    <scope>NUCLEOTIDE SEQUENCE [LARGE SCALE GENOMIC DNA]</scope>
    <source>
        <strain evidence="1 2">RP-3-21</strain>
    </source>
</reference>
<dbReference type="OrthoDB" id="9814791at2"/>
<dbReference type="SUPFAM" id="SSF159275">
    <property type="entry name" value="PA1994-like"/>
    <property type="match status" value="1"/>
</dbReference>
<dbReference type="Proteomes" id="UP000293925">
    <property type="component" value="Unassembled WGS sequence"/>
</dbReference>
<keyword evidence="2" id="KW-1185">Reference proteome</keyword>
<proteinExistence type="predicted"/>
<sequence>MSYWTEMKGRFLWRKKMAVGWLTIQLIIDLMVCLDIDISLTPFTNTLSIRRLVFNGHLRNRIEVVYIDIIAATIVPAMQYYSRISESV</sequence>
<dbReference type="InterPro" id="IPR009467">
    <property type="entry name" value="Glycolipid-bd_prot_put"/>
</dbReference>